<dbReference type="Proteomes" id="UP001302349">
    <property type="component" value="Chromosome"/>
</dbReference>
<dbReference type="EMBL" id="CP136051">
    <property type="protein sequence ID" value="WOK05558.1"/>
    <property type="molecule type" value="Genomic_DNA"/>
</dbReference>
<gene>
    <name evidence="1" type="ORF">RT717_21005</name>
</gene>
<evidence type="ECO:0008006" key="3">
    <source>
        <dbReference type="Google" id="ProtNLM"/>
    </source>
</evidence>
<sequence>MKLRISKRFILLLGFVLALLAIYSGGLVTAQPMQDQNGAASLDSGRVSNKVRSQIVEQAVSHKGLITDSRLDFSLTPTGRSEFELAFENPYKYPVKIKIYNIIGNLIAEEEAKPGASFTKKYNFSDEKMRLFVVEVGNQKHNLTKKVTTI</sequence>
<accession>A0ABZ0IM74</accession>
<evidence type="ECO:0000313" key="2">
    <source>
        <dbReference type="Proteomes" id="UP001302349"/>
    </source>
</evidence>
<reference evidence="1 2" key="1">
    <citation type="journal article" date="2023" name="Microbiol. Resour. Announc.">
        <title>Complete Genome Sequence of Imperialibacter roseus strain P4T.</title>
        <authorList>
            <person name="Tizabi D.R."/>
            <person name="Bachvaroff T."/>
            <person name="Hill R.T."/>
        </authorList>
    </citation>
    <scope>NUCLEOTIDE SEQUENCE [LARGE SCALE GENOMIC DNA]</scope>
    <source>
        <strain evidence="1 2">P4T</strain>
    </source>
</reference>
<organism evidence="1 2">
    <name type="scientific">Imperialibacter roseus</name>
    <dbReference type="NCBI Taxonomy" id="1324217"/>
    <lineage>
        <taxon>Bacteria</taxon>
        <taxon>Pseudomonadati</taxon>
        <taxon>Bacteroidota</taxon>
        <taxon>Cytophagia</taxon>
        <taxon>Cytophagales</taxon>
        <taxon>Flammeovirgaceae</taxon>
        <taxon>Imperialibacter</taxon>
    </lineage>
</organism>
<evidence type="ECO:0000313" key="1">
    <source>
        <dbReference type="EMBL" id="WOK05558.1"/>
    </source>
</evidence>
<keyword evidence="2" id="KW-1185">Reference proteome</keyword>
<proteinExistence type="predicted"/>
<name>A0ABZ0IM74_9BACT</name>
<dbReference type="RefSeq" id="WP_317488316.1">
    <property type="nucleotide sequence ID" value="NZ_CP136051.1"/>
</dbReference>
<protein>
    <recommendedName>
        <fullName evidence="3">Secretion system C-terminal sorting domain-containing protein</fullName>
    </recommendedName>
</protein>